<dbReference type="PANTHER" id="PTHR46481">
    <property type="entry name" value="ZINC FINGER BED DOMAIN-CONTAINING PROTEIN 4"/>
    <property type="match status" value="1"/>
</dbReference>
<dbReference type="OrthoDB" id="785030at2759"/>
<feature type="region of interest" description="Disordered" evidence="9">
    <location>
        <begin position="197"/>
        <end position="233"/>
    </location>
</feature>
<gene>
    <name evidence="11" type="ORF">E2562_017878</name>
</gene>
<evidence type="ECO:0000313" key="11">
    <source>
        <dbReference type="EMBL" id="KAF0917434.1"/>
    </source>
</evidence>
<dbReference type="PANTHER" id="PTHR46481:SF10">
    <property type="entry name" value="ZINC FINGER BED DOMAIN-CONTAINING PROTEIN 39"/>
    <property type="match status" value="1"/>
</dbReference>
<evidence type="ECO:0000256" key="5">
    <source>
        <dbReference type="ARBA" id="ARBA00023015"/>
    </source>
</evidence>
<dbReference type="SUPFAM" id="SSF57667">
    <property type="entry name" value="beta-beta-alpha zinc fingers"/>
    <property type="match status" value="1"/>
</dbReference>
<keyword evidence="6" id="KW-0804">Transcription</keyword>
<dbReference type="GO" id="GO:0008270">
    <property type="term" value="F:zinc ion binding"/>
    <property type="evidence" value="ECO:0007669"/>
    <property type="project" value="UniProtKB-KW"/>
</dbReference>
<feature type="domain" description="BED-type" evidence="10">
    <location>
        <begin position="49"/>
        <end position="110"/>
    </location>
</feature>
<protein>
    <recommendedName>
        <fullName evidence="10">BED-type domain-containing protein</fullName>
    </recommendedName>
</protein>
<dbReference type="GO" id="GO:0009791">
    <property type="term" value="P:post-embryonic development"/>
    <property type="evidence" value="ECO:0007669"/>
    <property type="project" value="UniProtKB-ARBA"/>
</dbReference>
<evidence type="ECO:0000259" key="10">
    <source>
        <dbReference type="PROSITE" id="PS50808"/>
    </source>
</evidence>
<evidence type="ECO:0000256" key="4">
    <source>
        <dbReference type="ARBA" id="ARBA00022833"/>
    </source>
</evidence>
<dbReference type="GO" id="GO:0003677">
    <property type="term" value="F:DNA binding"/>
    <property type="evidence" value="ECO:0007669"/>
    <property type="project" value="InterPro"/>
</dbReference>
<accession>A0A6G1DZ88</accession>
<feature type="compositionally biased region" description="Polar residues" evidence="9">
    <location>
        <begin position="208"/>
        <end position="233"/>
    </location>
</feature>
<proteinExistence type="predicted"/>
<sequence>MEVESIALGIESQSSQNHHSILAASQNQSSTAEKEAVDVDKDGGRKEMAPRSDVWQHFIKNKDDNVVKIATCKYCRRNMKAESKGHGTSALKRHLNICKHNPHKFNKDPTQATLQVTPDECVGTWRFDQDELRAAFAEMGHKGDDIGKNVMRCLAEWGIERVMTITVDNASANDIGIGYLRRQLSRTNIANELIEEFGAKGKGRKDQASTVASARPTGSNSTKSISQPGTSTS</sequence>
<evidence type="ECO:0000256" key="9">
    <source>
        <dbReference type="SAM" id="MobiDB-lite"/>
    </source>
</evidence>
<comment type="caution">
    <text evidence="11">The sequence shown here is derived from an EMBL/GenBank/DDBJ whole genome shotgun (WGS) entry which is preliminary data.</text>
</comment>
<evidence type="ECO:0000256" key="3">
    <source>
        <dbReference type="ARBA" id="ARBA00022771"/>
    </source>
</evidence>
<keyword evidence="5" id="KW-0805">Transcription regulation</keyword>
<dbReference type="Pfam" id="PF02892">
    <property type="entry name" value="zf-BED"/>
    <property type="match status" value="1"/>
</dbReference>
<evidence type="ECO:0000256" key="1">
    <source>
        <dbReference type="ARBA" id="ARBA00004123"/>
    </source>
</evidence>
<evidence type="ECO:0000256" key="7">
    <source>
        <dbReference type="ARBA" id="ARBA00023242"/>
    </source>
</evidence>
<dbReference type="EMBL" id="SPHZ02000005">
    <property type="protein sequence ID" value="KAF0917434.1"/>
    <property type="molecule type" value="Genomic_DNA"/>
</dbReference>
<dbReference type="PROSITE" id="PS50808">
    <property type="entry name" value="ZF_BED"/>
    <property type="match status" value="1"/>
</dbReference>
<reference evidence="11 12" key="1">
    <citation type="submission" date="2019-11" db="EMBL/GenBank/DDBJ databases">
        <title>Whole genome sequence of Oryza granulata.</title>
        <authorList>
            <person name="Li W."/>
        </authorList>
    </citation>
    <scope>NUCLEOTIDE SEQUENCE [LARGE SCALE GENOMIC DNA]</scope>
    <source>
        <strain evidence="12">cv. Menghai</strain>
        <tissue evidence="11">Leaf</tissue>
    </source>
</reference>
<evidence type="ECO:0000313" key="12">
    <source>
        <dbReference type="Proteomes" id="UP000479710"/>
    </source>
</evidence>
<dbReference type="InterPro" id="IPR003656">
    <property type="entry name" value="Znf_BED"/>
</dbReference>
<dbReference type="InterPro" id="IPR052035">
    <property type="entry name" value="ZnF_BED_domain_contain"/>
</dbReference>
<keyword evidence="7" id="KW-0539">Nucleus</keyword>
<dbReference type="InterPro" id="IPR036236">
    <property type="entry name" value="Znf_C2H2_sf"/>
</dbReference>
<keyword evidence="4" id="KW-0862">Zinc</keyword>
<dbReference type="AlphaFoldDB" id="A0A6G1DZ88"/>
<keyword evidence="2" id="KW-0479">Metal-binding</keyword>
<dbReference type="Proteomes" id="UP000479710">
    <property type="component" value="Unassembled WGS sequence"/>
</dbReference>
<organism evidence="11 12">
    <name type="scientific">Oryza meyeriana var. granulata</name>
    <dbReference type="NCBI Taxonomy" id="110450"/>
    <lineage>
        <taxon>Eukaryota</taxon>
        <taxon>Viridiplantae</taxon>
        <taxon>Streptophyta</taxon>
        <taxon>Embryophyta</taxon>
        <taxon>Tracheophyta</taxon>
        <taxon>Spermatophyta</taxon>
        <taxon>Magnoliopsida</taxon>
        <taxon>Liliopsida</taxon>
        <taxon>Poales</taxon>
        <taxon>Poaceae</taxon>
        <taxon>BOP clade</taxon>
        <taxon>Oryzoideae</taxon>
        <taxon>Oryzeae</taxon>
        <taxon>Oryzinae</taxon>
        <taxon>Oryza</taxon>
        <taxon>Oryza meyeriana</taxon>
    </lineage>
</organism>
<feature type="region of interest" description="Disordered" evidence="9">
    <location>
        <begin position="1"/>
        <end position="49"/>
    </location>
</feature>
<dbReference type="SMART" id="SM00614">
    <property type="entry name" value="ZnF_BED"/>
    <property type="match status" value="1"/>
</dbReference>
<dbReference type="GO" id="GO:0005634">
    <property type="term" value="C:nucleus"/>
    <property type="evidence" value="ECO:0007669"/>
    <property type="project" value="UniProtKB-SubCell"/>
</dbReference>
<name>A0A6G1DZ88_9ORYZ</name>
<comment type="subcellular location">
    <subcellularLocation>
        <location evidence="1">Nucleus</location>
    </subcellularLocation>
</comment>
<keyword evidence="3 8" id="KW-0863">Zinc-finger</keyword>
<feature type="compositionally biased region" description="Polar residues" evidence="9">
    <location>
        <begin position="11"/>
        <end position="31"/>
    </location>
</feature>
<evidence type="ECO:0000256" key="6">
    <source>
        <dbReference type="ARBA" id="ARBA00023163"/>
    </source>
</evidence>
<evidence type="ECO:0000256" key="2">
    <source>
        <dbReference type="ARBA" id="ARBA00022723"/>
    </source>
</evidence>
<feature type="compositionally biased region" description="Basic and acidic residues" evidence="9">
    <location>
        <begin position="32"/>
        <end position="49"/>
    </location>
</feature>
<evidence type="ECO:0000256" key="8">
    <source>
        <dbReference type="PROSITE-ProRule" id="PRU00027"/>
    </source>
</evidence>
<keyword evidence="12" id="KW-1185">Reference proteome</keyword>